<evidence type="ECO:0000256" key="2">
    <source>
        <dbReference type="SAM" id="SignalP"/>
    </source>
</evidence>
<feature type="transmembrane region" description="Helical" evidence="1">
    <location>
        <begin position="441"/>
        <end position="461"/>
    </location>
</feature>
<feature type="transmembrane region" description="Helical" evidence="1">
    <location>
        <begin position="389"/>
        <end position="409"/>
    </location>
</feature>
<organism evidence="4 5">
    <name type="scientific">Galleria mellonella</name>
    <name type="common">Greater wax moth</name>
    <dbReference type="NCBI Taxonomy" id="7137"/>
    <lineage>
        <taxon>Eukaryota</taxon>
        <taxon>Metazoa</taxon>
        <taxon>Ecdysozoa</taxon>
        <taxon>Arthropoda</taxon>
        <taxon>Hexapoda</taxon>
        <taxon>Insecta</taxon>
        <taxon>Pterygota</taxon>
        <taxon>Neoptera</taxon>
        <taxon>Endopterygota</taxon>
        <taxon>Lepidoptera</taxon>
        <taxon>Glossata</taxon>
        <taxon>Ditrysia</taxon>
        <taxon>Pyraloidea</taxon>
        <taxon>Pyralidae</taxon>
        <taxon>Galleriinae</taxon>
        <taxon>Galleria</taxon>
    </lineage>
</organism>
<dbReference type="GeneID" id="113515761"/>
<feature type="transmembrane region" description="Helical" evidence="1">
    <location>
        <begin position="214"/>
        <end position="235"/>
    </location>
</feature>
<dbReference type="Proteomes" id="UP001652740">
    <property type="component" value="Unplaced"/>
</dbReference>
<feature type="chain" id="PRO_5047317497" evidence="2">
    <location>
        <begin position="20"/>
        <end position="659"/>
    </location>
</feature>
<dbReference type="InterPro" id="IPR052728">
    <property type="entry name" value="O2_lipid_transport_reg"/>
</dbReference>
<name>A0A6J3C0M8_GALME</name>
<feature type="domain" description="Acyltransferase 3" evidence="3">
    <location>
        <begin position="209"/>
        <end position="596"/>
    </location>
</feature>
<dbReference type="Pfam" id="PF01757">
    <property type="entry name" value="Acyl_transf_3"/>
    <property type="match status" value="1"/>
</dbReference>
<keyword evidence="4" id="KW-1185">Reference proteome</keyword>
<feature type="transmembrane region" description="Helical" evidence="1">
    <location>
        <begin position="144"/>
        <end position="168"/>
    </location>
</feature>
<feature type="transmembrane region" description="Helical" evidence="1">
    <location>
        <begin position="473"/>
        <end position="496"/>
    </location>
</feature>
<reference evidence="5" key="1">
    <citation type="submission" date="2025-08" db="UniProtKB">
        <authorList>
            <consortium name="RefSeq"/>
        </authorList>
    </citation>
    <scope>IDENTIFICATION</scope>
    <source>
        <tissue evidence="5">Whole larvae</tissue>
    </source>
</reference>
<feature type="transmembrane region" description="Helical" evidence="1">
    <location>
        <begin position="579"/>
        <end position="603"/>
    </location>
</feature>
<evidence type="ECO:0000259" key="3">
    <source>
        <dbReference type="Pfam" id="PF01757"/>
    </source>
</evidence>
<protein>
    <submittedName>
        <fullName evidence="5">Nose resistant to fluoxetine protein 6-like</fullName>
    </submittedName>
</protein>
<dbReference type="RefSeq" id="XP_031765821.2">
    <property type="nucleotide sequence ID" value="XM_031909961.2"/>
</dbReference>
<dbReference type="KEGG" id="gmw:113515761"/>
<feature type="transmembrane region" description="Helical" evidence="1">
    <location>
        <begin position="516"/>
        <end position="536"/>
    </location>
</feature>
<proteinExistence type="predicted"/>
<dbReference type="PANTHER" id="PTHR11161">
    <property type="entry name" value="O-ACYLTRANSFERASE"/>
    <property type="match status" value="1"/>
</dbReference>
<gene>
    <name evidence="5" type="primary">LOC113515761</name>
</gene>
<feature type="transmembrane region" description="Helical" evidence="1">
    <location>
        <begin position="298"/>
        <end position="318"/>
    </location>
</feature>
<keyword evidence="2" id="KW-0732">Signal</keyword>
<evidence type="ECO:0000313" key="5">
    <source>
        <dbReference type="RefSeq" id="XP_031765821.2"/>
    </source>
</evidence>
<feature type="transmembrane region" description="Helical" evidence="1">
    <location>
        <begin position="548"/>
        <end position="567"/>
    </location>
</feature>
<keyword evidence="1" id="KW-0812">Transmembrane</keyword>
<evidence type="ECO:0000313" key="4">
    <source>
        <dbReference type="Proteomes" id="UP001652740"/>
    </source>
</evidence>
<accession>A0A6J3C0M8</accession>
<keyword evidence="1" id="KW-1133">Transmembrane helix</keyword>
<dbReference type="FunCoup" id="A0A6J3C0M8">
    <property type="interactions" value="15"/>
</dbReference>
<dbReference type="InterPro" id="IPR002656">
    <property type="entry name" value="Acyl_transf_3_dom"/>
</dbReference>
<dbReference type="GO" id="GO:0016747">
    <property type="term" value="F:acyltransferase activity, transferring groups other than amino-acyl groups"/>
    <property type="evidence" value="ECO:0007669"/>
    <property type="project" value="InterPro"/>
</dbReference>
<feature type="transmembrane region" description="Helical" evidence="1">
    <location>
        <begin position="362"/>
        <end position="382"/>
    </location>
</feature>
<feature type="transmembrane region" description="Helical" evidence="1">
    <location>
        <begin position="259"/>
        <end position="277"/>
    </location>
</feature>
<feature type="signal peptide" evidence="2">
    <location>
        <begin position="1"/>
        <end position="19"/>
    </location>
</feature>
<dbReference type="PANTHER" id="PTHR11161:SF22">
    <property type="entry name" value="ACYLTRANSFERASE 3 DOMAIN-CONTAINING PROTEIN-RELATED"/>
    <property type="match status" value="1"/>
</dbReference>
<evidence type="ECO:0000256" key="1">
    <source>
        <dbReference type="SAM" id="Phobius"/>
    </source>
</evidence>
<sequence length="659" mass="74491">MAVQILYILWCTFLTSVSASVVKFNETAFASLPPLYALDDWKQCQRPGDQYCIVDAALVSRHPSPGLMLLQEYSKETLKHYNRTQIHRGVCVTRCGSHENTTGVWDAAQLCLNDSLLKYGLEAEVLSVDWCTTAGASPASSGSALALAALCVVLLTLALLATTLHALGERCATFNGNKYLLAFSMKHNWQILTYDRSKPRSDERMKSIACIEGMRVFGLVSVIFSHALLIYVYSFTDNPEFIENMYDQFVWQTLFNTPIWLQAFFSMSGFLTTYVILITMDEKPITFWKCLIGIINRYIRLTPAAGFALWFIISWYPYLGSGPQWNWMVTREAHDCSERWLYHILYVHNYLEMGKMCMGHTWYLAADMQLHIVGLFLMLLLARYRKAAVLVLPALVIASALAAGLVTYFNELTPIITGQSPEILRTIFAGTKILTMLYLPFWMNLSGYVGGIITAFILHYIQVNGIRLNEMKWFNMLFHIALTLGGCVAMAGTVFLSDTALPLWASSLYAALDRTLITVFFNIFMLGCFSGCKSGLRSMLYWRGFHILGRLSYCVFLVHFIILRLVFAGNPQLGHGSIYTLISLLITIMVLSIIAAIPFCLLVELPAIELWKAITEGDRTERKSTSPVRQQHREPVIHTIMPAVKPMDLLTNVRRRNEV</sequence>
<dbReference type="InParanoid" id="A0A6J3C0M8"/>
<keyword evidence="1" id="KW-0472">Membrane</keyword>
<dbReference type="AlphaFoldDB" id="A0A6J3C0M8"/>